<dbReference type="RefSeq" id="WP_060128573.1">
    <property type="nucleotide sequence ID" value="NZ_QMFZ01000017.1"/>
</dbReference>
<keyword evidence="1" id="KW-0472">Membrane</keyword>
<feature type="transmembrane region" description="Helical" evidence="1">
    <location>
        <begin position="12"/>
        <end position="31"/>
    </location>
</feature>
<organism evidence="2 3">
    <name type="scientific">Burkholderia reimsis</name>
    <dbReference type="NCBI Taxonomy" id="2234132"/>
    <lineage>
        <taxon>Bacteria</taxon>
        <taxon>Pseudomonadati</taxon>
        <taxon>Pseudomonadota</taxon>
        <taxon>Betaproteobacteria</taxon>
        <taxon>Burkholderiales</taxon>
        <taxon>Burkholderiaceae</taxon>
        <taxon>Burkholderia</taxon>
    </lineage>
</organism>
<comment type="caution">
    <text evidence="2">The sequence shown here is derived from an EMBL/GenBank/DDBJ whole genome shotgun (WGS) entry which is preliminary data.</text>
</comment>
<accession>A0A365QSS9</accession>
<dbReference type="Proteomes" id="UP000252458">
    <property type="component" value="Unassembled WGS sequence"/>
</dbReference>
<evidence type="ECO:0000256" key="1">
    <source>
        <dbReference type="SAM" id="Phobius"/>
    </source>
</evidence>
<dbReference type="EMBL" id="QMFZ01000017">
    <property type="protein sequence ID" value="RBB37705.1"/>
    <property type="molecule type" value="Genomic_DNA"/>
</dbReference>
<keyword evidence="3" id="KW-1185">Reference proteome</keyword>
<keyword evidence="1" id="KW-0812">Transmembrane</keyword>
<evidence type="ECO:0000313" key="3">
    <source>
        <dbReference type="Proteomes" id="UP000252458"/>
    </source>
</evidence>
<name>A0A365QSS9_9BURK</name>
<keyword evidence="1" id="KW-1133">Transmembrane helix</keyword>
<feature type="transmembrane region" description="Helical" evidence="1">
    <location>
        <begin position="51"/>
        <end position="68"/>
    </location>
</feature>
<dbReference type="AlphaFoldDB" id="A0A365QSS9"/>
<sequence>MSTALSTWPRRVGVAIAILVLSVAVAATWTYHAQQAAPQPLSVEEWMKRLIVLPLLVVVAVLALWAGIRKSGGEKAALAMTGAAASVAMAAPAPNQPFRAQVVGLAWLNPLERRDYPTEWQLLWTMGLVGPNEHDDMVKEDPKSFTTVQPVAGVAYGNDGRETFDGFYEKYVDKLLSLFAEIYVMSPAYFYNVHSKDRKGWRELAGTHIEFAIPEKRLDPEESRKYLVDQFVDYYEIGNKSAPSLWNSDTPPDVHITPGGPNAGFTSLNRALEYLQAHPDKSVWVMNWDAPSFPPKDNQMNENMVLLVLTGPDFATGREPLAWIGRAAVGNVNDFEKKSGTTRAVQAWKSTIEQAAHNAGVATADLHYVVHDAGKGSDAASARLGTLSQTLTEVLPEYDYKKQTFNTPALLGEMGAGSALTDVALAIGRANHIGGNTLVAGTTDLEHPTAVVVVPPAKLNPVDPKKPWFRAAGEGSAYLPWWGKRHDVDYSRSGQGYSF</sequence>
<reference evidence="2 3" key="1">
    <citation type="submission" date="2018-06" db="EMBL/GenBank/DDBJ databases">
        <title>Draft genome sequence of Burkholderia reimsis strain BE51 isolated from a French agricultural soil.</title>
        <authorList>
            <person name="Esmaeel Q."/>
        </authorList>
    </citation>
    <scope>NUCLEOTIDE SEQUENCE [LARGE SCALE GENOMIC DNA]</scope>
    <source>
        <strain evidence="2 3">BE51</strain>
    </source>
</reference>
<proteinExistence type="predicted"/>
<protein>
    <submittedName>
        <fullName evidence="2">Virulence factor</fullName>
    </submittedName>
</protein>
<evidence type="ECO:0000313" key="2">
    <source>
        <dbReference type="EMBL" id="RBB37705.1"/>
    </source>
</evidence>
<gene>
    <name evidence="2" type="ORF">DPV79_20280</name>
</gene>